<protein>
    <submittedName>
        <fullName evidence="4">Sulfurtransferase</fullName>
    </submittedName>
</protein>
<reference evidence="4" key="2">
    <citation type="submission" date="2024-05" db="EMBL/GenBank/DDBJ databases">
        <title>Rhodohalobacter halophilus gen. nov., sp. nov., a moderately halophilic member of the family Balneolaceae.</title>
        <authorList>
            <person name="Xia J."/>
        </authorList>
    </citation>
    <scope>NUCLEOTIDE SEQUENCE</scope>
    <source>
        <strain evidence="4">WB101</strain>
    </source>
</reference>
<comment type="caution">
    <text evidence="4">The sequence shown here is derived from an EMBL/GenBank/DDBJ whole genome shotgun (WGS) entry which is preliminary data.</text>
</comment>
<dbReference type="CDD" id="cd01449">
    <property type="entry name" value="TST_Repeat_2"/>
    <property type="match status" value="1"/>
</dbReference>
<dbReference type="PROSITE" id="PS51257">
    <property type="entry name" value="PROKAR_LIPOPROTEIN"/>
    <property type="match status" value="1"/>
</dbReference>
<name>A0ABS9K8M2_9BACT</name>
<proteinExistence type="predicted"/>
<dbReference type="PANTHER" id="PTHR43855">
    <property type="entry name" value="THIOSULFATE SULFURTRANSFERASE"/>
    <property type="match status" value="1"/>
</dbReference>
<feature type="signal peptide" evidence="2">
    <location>
        <begin position="1"/>
        <end position="20"/>
    </location>
</feature>
<organism evidence="4 5">
    <name type="scientific">Rhodohalobacter sulfatireducens</name>
    <dbReference type="NCBI Taxonomy" id="2911366"/>
    <lineage>
        <taxon>Bacteria</taxon>
        <taxon>Pseudomonadati</taxon>
        <taxon>Balneolota</taxon>
        <taxon>Balneolia</taxon>
        <taxon>Balneolales</taxon>
        <taxon>Balneolaceae</taxon>
        <taxon>Rhodohalobacter</taxon>
    </lineage>
</organism>
<dbReference type="Pfam" id="PF00581">
    <property type="entry name" value="Rhodanese"/>
    <property type="match status" value="2"/>
</dbReference>
<reference evidence="4" key="1">
    <citation type="submission" date="2022-01" db="EMBL/GenBank/DDBJ databases">
        <authorList>
            <person name="Wang Y."/>
        </authorList>
    </citation>
    <scope>NUCLEOTIDE SEQUENCE</scope>
    <source>
        <strain evidence="4">WB101</strain>
    </source>
</reference>
<feature type="chain" id="PRO_5046112715" evidence="2">
    <location>
        <begin position="21"/>
        <end position="301"/>
    </location>
</feature>
<keyword evidence="1" id="KW-0677">Repeat</keyword>
<feature type="domain" description="Rhodanese" evidence="3">
    <location>
        <begin position="49"/>
        <end position="156"/>
    </location>
</feature>
<dbReference type="SUPFAM" id="SSF52821">
    <property type="entry name" value="Rhodanese/Cell cycle control phosphatase"/>
    <property type="match status" value="2"/>
</dbReference>
<dbReference type="Gene3D" id="3.40.250.10">
    <property type="entry name" value="Rhodanese-like domain"/>
    <property type="match status" value="2"/>
</dbReference>
<dbReference type="CDD" id="cd01448">
    <property type="entry name" value="TST_Repeat_1"/>
    <property type="match status" value="1"/>
</dbReference>
<gene>
    <name evidence="4" type="ORF">L6773_01125</name>
</gene>
<dbReference type="Proteomes" id="UP001165366">
    <property type="component" value="Unassembled WGS sequence"/>
</dbReference>
<feature type="domain" description="Rhodanese" evidence="3">
    <location>
        <begin position="187"/>
        <end position="300"/>
    </location>
</feature>
<evidence type="ECO:0000259" key="3">
    <source>
        <dbReference type="PROSITE" id="PS50206"/>
    </source>
</evidence>
<accession>A0ABS9K8M2</accession>
<dbReference type="InterPro" id="IPR001763">
    <property type="entry name" value="Rhodanese-like_dom"/>
</dbReference>
<dbReference type="InterPro" id="IPR051126">
    <property type="entry name" value="Thiosulfate_sulfurtransferase"/>
</dbReference>
<evidence type="ECO:0000313" key="5">
    <source>
        <dbReference type="Proteomes" id="UP001165366"/>
    </source>
</evidence>
<dbReference type="PANTHER" id="PTHR43855:SF1">
    <property type="entry name" value="THIOSULFATE SULFURTRANSFERASE"/>
    <property type="match status" value="1"/>
</dbReference>
<evidence type="ECO:0000256" key="1">
    <source>
        <dbReference type="ARBA" id="ARBA00022737"/>
    </source>
</evidence>
<dbReference type="RefSeq" id="WP_237851994.1">
    <property type="nucleotide sequence ID" value="NZ_JAKLWS010000001.1"/>
</dbReference>
<keyword evidence="2" id="KW-0732">Signal</keyword>
<dbReference type="EMBL" id="JAKLWS010000001">
    <property type="protein sequence ID" value="MCG2587148.1"/>
    <property type="molecule type" value="Genomic_DNA"/>
</dbReference>
<dbReference type="SMART" id="SM00450">
    <property type="entry name" value="RHOD"/>
    <property type="match status" value="2"/>
</dbReference>
<evidence type="ECO:0000313" key="4">
    <source>
        <dbReference type="EMBL" id="MCG2587148.1"/>
    </source>
</evidence>
<evidence type="ECO:0000256" key="2">
    <source>
        <dbReference type="SAM" id="SignalP"/>
    </source>
</evidence>
<dbReference type="PROSITE" id="PS50206">
    <property type="entry name" value="RHODANESE_3"/>
    <property type="match status" value="2"/>
</dbReference>
<keyword evidence="5" id="KW-1185">Reference proteome</keyword>
<dbReference type="InterPro" id="IPR036873">
    <property type="entry name" value="Rhodanese-like_dom_sf"/>
</dbReference>
<sequence length="301" mass="33473">MKTRILFISMIIGLIFSACSAPQEETSTLETYPNEDLLVSVDDLNSMLNDENLLLIDARADSTGPYVEGAVHFAAVPELGDPDHPIANYMIGPDLFQEKMREIGLDNDDRVVIMDEGNHLAAARLFYALEYYGFSNASLVNGGYAAWMENDYPTVDEPAEISGEGNFSSNVQESRFCDFETVLAASSDPDKIIFDVRSEGEYTGEVERAEKSGHIPNAINLEWNNVIESDGVPYFKSASEIQELYTAAGLTPDKEIIPHCQTNVRGSHAYFTLRLMGYDSVRPYEASWAEYGNREDSVVEQ</sequence>